<organism evidence="5 6">
    <name type="scientific">Castilleja foliolosa</name>
    <dbReference type="NCBI Taxonomy" id="1961234"/>
    <lineage>
        <taxon>Eukaryota</taxon>
        <taxon>Viridiplantae</taxon>
        <taxon>Streptophyta</taxon>
        <taxon>Embryophyta</taxon>
        <taxon>Tracheophyta</taxon>
        <taxon>Spermatophyta</taxon>
        <taxon>Magnoliopsida</taxon>
        <taxon>eudicotyledons</taxon>
        <taxon>Gunneridae</taxon>
        <taxon>Pentapetalae</taxon>
        <taxon>asterids</taxon>
        <taxon>lamiids</taxon>
        <taxon>Lamiales</taxon>
        <taxon>Orobanchaceae</taxon>
        <taxon>Pedicularideae</taxon>
        <taxon>Castillejinae</taxon>
        <taxon>Castilleja</taxon>
    </lineage>
</organism>
<dbReference type="PANTHER" id="PTHR46442">
    <property type="entry name" value="DIRIGENT PROTEIN"/>
    <property type="match status" value="1"/>
</dbReference>
<accession>A0ABD3BPR8</accession>
<keyword evidence="4" id="KW-0052">Apoplast</keyword>
<feature type="signal peptide" evidence="4">
    <location>
        <begin position="1"/>
        <end position="27"/>
    </location>
</feature>
<evidence type="ECO:0000256" key="1">
    <source>
        <dbReference type="ARBA" id="ARBA00010746"/>
    </source>
</evidence>
<sequence length="177" mass="19250">MNNLIMISKLFLIVLLTIISCFSSVKSLNPNKPCKRLVLYYHDILFNGTNQANATSAATTNGTPLALNPGGHFGAIVVFNDPVTNDTQLLSKPVAQAQGFYIYNKKDEANAWFAFTLVFNSTEHKGTMTIMGADIMMAKIRDFSVVGGTGDFFMARGICTVSTDELQGIRGQGDLNL</sequence>
<evidence type="ECO:0000256" key="4">
    <source>
        <dbReference type="RuleBase" id="RU363099"/>
    </source>
</evidence>
<evidence type="ECO:0000256" key="2">
    <source>
        <dbReference type="ARBA" id="ARBA00011738"/>
    </source>
</evidence>
<reference evidence="6" key="1">
    <citation type="journal article" date="2024" name="IScience">
        <title>Strigolactones Initiate the Formation of Haustorium-like Structures in Castilleja.</title>
        <authorList>
            <person name="Buerger M."/>
            <person name="Peterson D."/>
            <person name="Chory J."/>
        </authorList>
    </citation>
    <scope>NUCLEOTIDE SEQUENCE [LARGE SCALE GENOMIC DNA]</scope>
</reference>
<keyword evidence="4" id="KW-0732">Signal</keyword>
<comment type="subunit">
    <text evidence="2 4">Homodimer.</text>
</comment>
<feature type="chain" id="PRO_5044526738" description="Dirigent protein" evidence="4">
    <location>
        <begin position="28"/>
        <end position="177"/>
    </location>
</feature>
<keyword evidence="6" id="KW-1185">Reference proteome</keyword>
<dbReference type="InterPro" id="IPR044859">
    <property type="entry name" value="Allene_oxi_cyc_Dirigent"/>
</dbReference>
<protein>
    <recommendedName>
        <fullName evidence="4">Dirigent protein</fullName>
    </recommendedName>
</protein>
<keyword evidence="3 4" id="KW-0964">Secreted</keyword>
<dbReference type="Proteomes" id="UP001632038">
    <property type="component" value="Unassembled WGS sequence"/>
</dbReference>
<dbReference type="Gene3D" id="2.40.480.10">
    <property type="entry name" value="Allene oxide cyclase-like"/>
    <property type="match status" value="1"/>
</dbReference>
<comment type="function">
    <text evidence="4">Dirigent proteins impart stereoselectivity on the phenoxy radical-coupling reaction, yielding optically active lignans from two molecules of coniferyl alcohol in the biosynthesis of lignans, flavonolignans, and alkaloids and thus plays a central role in plant secondary metabolism.</text>
</comment>
<comment type="caution">
    <text evidence="5">The sequence shown here is derived from an EMBL/GenBank/DDBJ whole genome shotgun (WGS) entry which is preliminary data.</text>
</comment>
<comment type="similarity">
    <text evidence="1 4">Belongs to the plant dirigent protein family.</text>
</comment>
<dbReference type="GO" id="GO:0009699">
    <property type="term" value="P:phenylpropanoid biosynthetic process"/>
    <property type="evidence" value="ECO:0007669"/>
    <property type="project" value="UniProtKB-ARBA"/>
</dbReference>
<dbReference type="InterPro" id="IPR004265">
    <property type="entry name" value="Dirigent"/>
</dbReference>
<dbReference type="AlphaFoldDB" id="A0ABD3BPR8"/>
<evidence type="ECO:0000313" key="5">
    <source>
        <dbReference type="EMBL" id="KAL3619218.1"/>
    </source>
</evidence>
<proteinExistence type="inferred from homology"/>
<comment type="subcellular location">
    <subcellularLocation>
        <location evidence="4">Secreted</location>
        <location evidence="4">Extracellular space</location>
        <location evidence="4">Apoplast</location>
    </subcellularLocation>
</comment>
<evidence type="ECO:0000313" key="6">
    <source>
        <dbReference type="Proteomes" id="UP001632038"/>
    </source>
</evidence>
<name>A0ABD3BPR8_9LAMI</name>
<evidence type="ECO:0000256" key="3">
    <source>
        <dbReference type="ARBA" id="ARBA00022525"/>
    </source>
</evidence>
<dbReference type="PANTHER" id="PTHR46442:SF6">
    <property type="entry name" value="DIRIGENT PROTEIN 5"/>
    <property type="match status" value="1"/>
</dbReference>
<dbReference type="Pfam" id="PF03018">
    <property type="entry name" value="Dirigent"/>
    <property type="match status" value="1"/>
</dbReference>
<gene>
    <name evidence="5" type="ORF">CASFOL_036788</name>
</gene>
<dbReference type="GO" id="GO:0048046">
    <property type="term" value="C:apoplast"/>
    <property type="evidence" value="ECO:0007669"/>
    <property type="project" value="UniProtKB-SubCell"/>
</dbReference>
<dbReference type="EMBL" id="JAVIJP010000069">
    <property type="protein sequence ID" value="KAL3619218.1"/>
    <property type="molecule type" value="Genomic_DNA"/>
</dbReference>